<dbReference type="VEuPathDB" id="FungiDB:AAP_01300"/>
<keyword evidence="6 9" id="KW-1133">Transmembrane helix</keyword>
<comment type="subcellular location">
    <subcellularLocation>
        <location evidence="1">Membrane</location>
        <topology evidence="1">Multi-pass membrane protein</topology>
    </subcellularLocation>
</comment>
<keyword evidence="3 9" id="KW-0813">Transport</keyword>
<keyword evidence="4 9" id="KW-0812">Transmembrane</keyword>
<evidence type="ECO:0000256" key="4">
    <source>
        <dbReference type="ARBA" id="ARBA00022692"/>
    </source>
</evidence>
<protein>
    <recommendedName>
        <fullName evidence="9">V-type proton ATPase subunit a</fullName>
    </recommendedName>
</protein>
<dbReference type="InterPro" id="IPR002490">
    <property type="entry name" value="V-ATPase_116kDa_su"/>
</dbReference>
<name>A0A168BQZ8_9EURO</name>
<accession>A0A168BQZ8</accession>
<dbReference type="GO" id="GO:0046961">
    <property type="term" value="F:proton-transporting ATPase activity, rotational mechanism"/>
    <property type="evidence" value="ECO:0007669"/>
    <property type="project" value="InterPro"/>
</dbReference>
<evidence type="ECO:0000256" key="7">
    <source>
        <dbReference type="ARBA" id="ARBA00023065"/>
    </source>
</evidence>
<evidence type="ECO:0000256" key="5">
    <source>
        <dbReference type="ARBA" id="ARBA00022781"/>
    </source>
</evidence>
<comment type="function">
    <text evidence="9">Essential component of the vacuolar proton pump (V-ATPase), a multimeric enzyme that catalyzes the translocation of protons across the membranes. Required for assembly and activity of the V-ATPase.</text>
</comment>
<dbReference type="AlphaFoldDB" id="A0A168BQZ8"/>
<comment type="caution">
    <text evidence="11">The sequence shown here is derived from an EMBL/GenBank/DDBJ whole genome shotgun (WGS) entry which is preliminary data.</text>
</comment>
<sequence length="854" mass="97449">MAPSEKAMLRSEEMSLTQLYIANEIGREVVSALGELGLMHFRDLNAGTTAFQRTFTNEIRRLDNIERQLRYFHAQLNKVGIPMKSSLELTNTLAAPRAQEIDELAERSEALEHRVSSLNESWETLKKQEVELIEWRWVLKEAGGFFDRAHGHTEEIRQSVDDEEPLLRDVEQQPSRDAGDAQQSLSVMNIGFVAGVISRDRMGAFERILWRTLRGNLYMNQSEIPEPIIDPTTNEEHHKNVFLIFAHGREIIAKIRKISESLGANLYNVDENSEIRRDQVHEVNTRLSDVGSVLHNNKMTLDAELNQVGRSLAEWMVIVKKEKAVYETLNKFSYDDARKTLIAEAWCPTNSLPVIKSTLQDVNDRAGLVVPTIVNQVRTNKTPPTYMKTNKFTEGFQTIINSYGTAKYGEINPGLPTIVTFPFMFAVMFGDLGHGMLMTMTALALIIFEKKLARTKLDELSGMVFYGRYIVLMMGLFSIYTGALYNDMFSKSLSIWPSAWTWPDNFKEGEAVTASLKGNYRYPFGLDWAWHDTDNSLLFANSYKMKLSILLGWVHMTYSLCLSLVNSRHYKKPVEFWGNFLPGMIFFQSIFGYLVITIVYKWSVDWYGRGQSPPGLLNMLIFMFLSPGTVNEQLYPGQASLQVILLLIAVIQVPILLLLKPLYLRWEHNRARALGYRELGEPSRVSAMDDEGEDRPSVSAESRPSTSDGSHAVTTGNDDEDEEHEEFEFSEVMIHQIIHTIEFCLNCISHTASYLRLWALSLAHQQLSIVLWNMTLKNAFGIQNPTLRVIMLVVTFYMWFTLTVCILCIMEGTSAMLHALRLHWVEAMSKHFIGDGIPFTPFSFKTLLEEDPVD</sequence>
<dbReference type="Proteomes" id="UP000242877">
    <property type="component" value="Unassembled WGS sequence"/>
</dbReference>
<keyword evidence="5 9" id="KW-0375">Hydrogen ion transport</keyword>
<keyword evidence="12" id="KW-1185">Reference proteome</keyword>
<dbReference type="InterPro" id="IPR026028">
    <property type="entry name" value="V-type_ATPase_116kDa_su_euka"/>
</dbReference>
<feature type="transmembrane region" description="Helical" evidence="9">
    <location>
        <begin position="547"/>
        <end position="565"/>
    </location>
</feature>
<evidence type="ECO:0000313" key="11">
    <source>
        <dbReference type="EMBL" id="KZZ95624.1"/>
    </source>
</evidence>
<dbReference type="GO" id="GO:0000220">
    <property type="term" value="C:vacuolar proton-transporting V-type ATPase, V0 domain"/>
    <property type="evidence" value="ECO:0007669"/>
    <property type="project" value="InterPro"/>
</dbReference>
<comment type="similarity">
    <text evidence="2 9">Belongs to the V-ATPase 116 kDa subunit family.</text>
</comment>
<evidence type="ECO:0000256" key="9">
    <source>
        <dbReference type="RuleBase" id="RU361189"/>
    </source>
</evidence>
<feature type="transmembrane region" description="Helical" evidence="9">
    <location>
        <begin position="469"/>
        <end position="486"/>
    </location>
</feature>
<gene>
    <name evidence="11" type="ORF">AAP_01300</name>
</gene>
<dbReference type="PANTHER" id="PTHR11629:SF63">
    <property type="entry name" value="V-TYPE PROTON ATPASE SUBUNIT A"/>
    <property type="match status" value="1"/>
</dbReference>
<evidence type="ECO:0000256" key="1">
    <source>
        <dbReference type="ARBA" id="ARBA00004141"/>
    </source>
</evidence>
<keyword evidence="8 9" id="KW-0472">Membrane</keyword>
<evidence type="ECO:0000256" key="6">
    <source>
        <dbReference type="ARBA" id="ARBA00022989"/>
    </source>
</evidence>
<evidence type="ECO:0000256" key="3">
    <source>
        <dbReference type="ARBA" id="ARBA00022448"/>
    </source>
</evidence>
<dbReference type="Pfam" id="PF01496">
    <property type="entry name" value="V_ATPase_I"/>
    <property type="match status" value="1"/>
</dbReference>
<reference evidence="11 12" key="1">
    <citation type="journal article" date="2016" name="Genome Biol. Evol.">
        <title>Divergent and convergent evolution of fungal pathogenicity.</title>
        <authorList>
            <person name="Shang Y."/>
            <person name="Xiao G."/>
            <person name="Zheng P."/>
            <person name="Cen K."/>
            <person name="Zhan S."/>
            <person name="Wang C."/>
        </authorList>
    </citation>
    <scope>NUCLEOTIDE SEQUENCE [LARGE SCALE GENOMIC DNA]</scope>
    <source>
        <strain evidence="11 12">ARSEF 7405</strain>
    </source>
</reference>
<dbReference type="GO" id="GO:0051117">
    <property type="term" value="F:ATPase binding"/>
    <property type="evidence" value="ECO:0007669"/>
    <property type="project" value="TreeGrafter"/>
</dbReference>
<feature type="transmembrane region" description="Helical" evidence="9">
    <location>
        <begin position="577"/>
        <end position="600"/>
    </location>
</feature>
<evidence type="ECO:0000256" key="10">
    <source>
        <dbReference type="SAM" id="MobiDB-lite"/>
    </source>
</evidence>
<feature type="region of interest" description="Disordered" evidence="10">
    <location>
        <begin position="685"/>
        <end position="721"/>
    </location>
</feature>
<dbReference type="GO" id="GO:0007035">
    <property type="term" value="P:vacuolar acidification"/>
    <property type="evidence" value="ECO:0007669"/>
    <property type="project" value="TreeGrafter"/>
</dbReference>
<dbReference type="PANTHER" id="PTHR11629">
    <property type="entry name" value="VACUOLAR PROTON ATPASES"/>
    <property type="match status" value="1"/>
</dbReference>
<dbReference type="OrthoDB" id="10264220at2759"/>
<evidence type="ECO:0000256" key="2">
    <source>
        <dbReference type="ARBA" id="ARBA00009904"/>
    </source>
</evidence>
<feature type="transmembrane region" description="Helical" evidence="9">
    <location>
        <begin position="757"/>
        <end position="775"/>
    </location>
</feature>
<organism evidence="11 12">
    <name type="scientific">Ascosphaera apis ARSEF 7405</name>
    <dbReference type="NCBI Taxonomy" id="392613"/>
    <lineage>
        <taxon>Eukaryota</taxon>
        <taxon>Fungi</taxon>
        <taxon>Dikarya</taxon>
        <taxon>Ascomycota</taxon>
        <taxon>Pezizomycotina</taxon>
        <taxon>Eurotiomycetes</taxon>
        <taxon>Eurotiomycetidae</taxon>
        <taxon>Onygenales</taxon>
        <taxon>Ascosphaeraceae</taxon>
        <taxon>Ascosphaera</taxon>
    </lineage>
</organism>
<feature type="compositionally biased region" description="Polar residues" evidence="10">
    <location>
        <begin position="699"/>
        <end position="716"/>
    </location>
</feature>
<evidence type="ECO:0000256" key="8">
    <source>
        <dbReference type="ARBA" id="ARBA00023136"/>
    </source>
</evidence>
<dbReference type="EMBL" id="AZGZ01000004">
    <property type="protein sequence ID" value="KZZ95624.1"/>
    <property type="molecule type" value="Genomic_DNA"/>
</dbReference>
<evidence type="ECO:0000313" key="12">
    <source>
        <dbReference type="Proteomes" id="UP000242877"/>
    </source>
</evidence>
<feature type="transmembrane region" description="Helical" evidence="9">
    <location>
        <begin position="787"/>
        <end position="810"/>
    </location>
</feature>
<feature type="transmembrane region" description="Helical" evidence="9">
    <location>
        <begin position="639"/>
        <end position="659"/>
    </location>
</feature>
<feature type="transmembrane region" description="Helical" evidence="9">
    <location>
        <begin position="423"/>
        <end position="448"/>
    </location>
</feature>
<dbReference type="GO" id="GO:0000329">
    <property type="term" value="C:fungal-type vacuole membrane"/>
    <property type="evidence" value="ECO:0007669"/>
    <property type="project" value="TreeGrafter"/>
</dbReference>
<proteinExistence type="inferred from homology"/>
<dbReference type="PIRSF" id="PIRSF001293">
    <property type="entry name" value="ATP6V0A1"/>
    <property type="match status" value="1"/>
</dbReference>
<keyword evidence="7 9" id="KW-0406">Ion transport</keyword>